<keyword evidence="4" id="KW-1185">Reference proteome</keyword>
<proteinExistence type="predicted"/>
<accession>A0A7J9B0K5</accession>
<evidence type="ECO:0000313" key="3">
    <source>
        <dbReference type="EMBL" id="MBA0729871.1"/>
    </source>
</evidence>
<dbReference type="InterPro" id="IPR001878">
    <property type="entry name" value="Znf_CCHC"/>
</dbReference>
<keyword evidence="1" id="KW-0862">Zinc</keyword>
<dbReference type="PROSITE" id="PS50158">
    <property type="entry name" value="ZF_CCHC"/>
    <property type="match status" value="1"/>
</dbReference>
<evidence type="ECO:0000259" key="2">
    <source>
        <dbReference type="PROSITE" id="PS50158"/>
    </source>
</evidence>
<dbReference type="InterPro" id="IPR025836">
    <property type="entry name" value="Zn_knuckle_CX2CX4HX4C"/>
</dbReference>
<keyword evidence="1" id="KW-0863">Zinc-finger</keyword>
<dbReference type="InterPro" id="IPR040256">
    <property type="entry name" value="At4g02000-like"/>
</dbReference>
<dbReference type="PANTHER" id="PTHR31286:SF99">
    <property type="entry name" value="DUF4283 DOMAIN-CONTAINING PROTEIN"/>
    <property type="match status" value="1"/>
</dbReference>
<dbReference type="Pfam" id="PF14392">
    <property type="entry name" value="zf-CCHC_4"/>
    <property type="match status" value="1"/>
</dbReference>
<evidence type="ECO:0000256" key="1">
    <source>
        <dbReference type="PROSITE-ProRule" id="PRU00047"/>
    </source>
</evidence>
<dbReference type="GO" id="GO:0003676">
    <property type="term" value="F:nucleic acid binding"/>
    <property type="evidence" value="ECO:0007669"/>
    <property type="project" value="InterPro"/>
</dbReference>
<feature type="domain" description="CCHC-type" evidence="2">
    <location>
        <begin position="97"/>
        <end position="111"/>
    </location>
</feature>
<gene>
    <name evidence="3" type="ORF">Golax_022503</name>
</gene>
<protein>
    <recommendedName>
        <fullName evidence="2">CCHC-type domain-containing protein</fullName>
    </recommendedName>
</protein>
<evidence type="ECO:0000313" key="4">
    <source>
        <dbReference type="Proteomes" id="UP000593574"/>
    </source>
</evidence>
<dbReference type="GO" id="GO:0008270">
    <property type="term" value="F:zinc ion binding"/>
    <property type="evidence" value="ECO:0007669"/>
    <property type="project" value="UniProtKB-KW"/>
</dbReference>
<reference evidence="3 4" key="1">
    <citation type="journal article" date="2019" name="Genome Biol. Evol.">
        <title>Insights into the evolution of the New World diploid cottons (Gossypium, subgenus Houzingenia) based on genome sequencing.</title>
        <authorList>
            <person name="Grover C.E."/>
            <person name="Arick M.A. 2nd"/>
            <person name="Thrash A."/>
            <person name="Conover J.L."/>
            <person name="Sanders W.S."/>
            <person name="Peterson D.G."/>
            <person name="Frelichowski J.E."/>
            <person name="Scheffler J.A."/>
            <person name="Scheffler B.E."/>
            <person name="Wendel J.F."/>
        </authorList>
    </citation>
    <scope>NUCLEOTIDE SEQUENCE [LARGE SCALE GENOMIC DNA]</scope>
    <source>
        <strain evidence="3">4</strain>
        <tissue evidence="3">Leaf</tissue>
    </source>
</reference>
<dbReference type="Proteomes" id="UP000593574">
    <property type="component" value="Unassembled WGS sequence"/>
</dbReference>
<organism evidence="3 4">
    <name type="scientific">Gossypium laxum</name>
    <dbReference type="NCBI Taxonomy" id="34288"/>
    <lineage>
        <taxon>Eukaryota</taxon>
        <taxon>Viridiplantae</taxon>
        <taxon>Streptophyta</taxon>
        <taxon>Embryophyta</taxon>
        <taxon>Tracheophyta</taxon>
        <taxon>Spermatophyta</taxon>
        <taxon>Magnoliopsida</taxon>
        <taxon>eudicotyledons</taxon>
        <taxon>Gunneridae</taxon>
        <taxon>Pentapetalae</taxon>
        <taxon>rosids</taxon>
        <taxon>malvids</taxon>
        <taxon>Malvales</taxon>
        <taxon>Malvaceae</taxon>
        <taxon>Malvoideae</taxon>
        <taxon>Gossypium</taxon>
    </lineage>
</organism>
<sequence length="232" mass="26097">MQSWTLAFSTDQVQPKSLMVWIMLPGLPGGICTKSLLQFIGSVIGLVVKIDRNIDNSSRGKFSRLAVYVDLGKPLVSKVKNDGKTQRVEYESLPMVCFDCGRFGHNREFCPHKSMGKLNVSSMNPYLCTRCGHRRYGKRGRFGRFSKQNEDLNILKPSNKKRASSFGQNVNPFDDGSQMGPKILDNDLDPIQFQIVGSHLNRRKNVAIKFLAQSGNTTANKEMNHPFTLEPK</sequence>
<dbReference type="AlphaFoldDB" id="A0A7J9B0K5"/>
<dbReference type="EMBL" id="JABEZV010440673">
    <property type="protein sequence ID" value="MBA0729871.1"/>
    <property type="molecule type" value="Genomic_DNA"/>
</dbReference>
<keyword evidence="1" id="KW-0479">Metal-binding</keyword>
<comment type="caution">
    <text evidence="3">The sequence shown here is derived from an EMBL/GenBank/DDBJ whole genome shotgun (WGS) entry which is preliminary data.</text>
</comment>
<dbReference type="PANTHER" id="PTHR31286">
    <property type="entry name" value="GLYCINE-RICH CELL WALL STRUCTURAL PROTEIN 1.8-LIKE"/>
    <property type="match status" value="1"/>
</dbReference>
<name>A0A7J9B0K5_9ROSI</name>